<gene>
    <name evidence="1" type="ORF">MSG28_011387</name>
</gene>
<proteinExistence type="predicted"/>
<evidence type="ECO:0000313" key="1">
    <source>
        <dbReference type="EMBL" id="KAI8425562.1"/>
    </source>
</evidence>
<protein>
    <submittedName>
        <fullName evidence="1">Uncharacterized protein</fullName>
    </submittedName>
</protein>
<keyword evidence="2" id="KW-1185">Reference proteome</keyword>
<organism evidence="1 2">
    <name type="scientific">Choristoneura fumiferana</name>
    <name type="common">Spruce budworm moth</name>
    <name type="synonym">Archips fumiferana</name>
    <dbReference type="NCBI Taxonomy" id="7141"/>
    <lineage>
        <taxon>Eukaryota</taxon>
        <taxon>Metazoa</taxon>
        <taxon>Ecdysozoa</taxon>
        <taxon>Arthropoda</taxon>
        <taxon>Hexapoda</taxon>
        <taxon>Insecta</taxon>
        <taxon>Pterygota</taxon>
        <taxon>Neoptera</taxon>
        <taxon>Endopterygota</taxon>
        <taxon>Lepidoptera</taxon>
        <taxon>Glossata</taxon>
        <taxon>Ditrysia</taxon>
        <taxon>Tortricoidea</taxon>
        <taxon>Tortricidae</taxon>
        <taxon>Tortricinae</taxon>
        <taxon>Choristoneura</taxon>
    </lineage>
</organism>
<dbReference type="EMBL" id="CM046119">
    <property type="protein sequence ID" value="KAI8425562.1"/>
    <property type="molecule type" value="Genomic_DNA"/>
</dbReference>
<name>A0ACC0JN43_CHOFU</name>
<sequence>MEEIKNILRTMQEEIRQQKVDMLDMKEDIKNHNQQQYKRETKNELLEQKLEIQAIKISNLENTLRRKNLLIFGVAENERNYWDLMTKVLDIINNTLHIKCDSNNIECVRRLGKQGEKVRPIVMSLTTIGLKIKIQQNKKKLQPTPYYIQEDFPSEILNKRKELQVEVNKLREQGKLAILKYDKIVILKNRNQQPETQSLDNKKRPLSESPEAPRSDHENQKEKQPTKINKTNRMDSYLLRKQTLHYASEKASRSQDSHTSQ</sequence>
<reference evidence="1 2" key="1">
    <citation type="journal article" date="2022" name="Genome Biol. Evol.">
        <title>The Spruce Budworm Genome: Reconstructing the Evolutionary History of Antifreeze Proteins.</title>
        <authorList>
            <person name="Beliveau C."/>
            <person name="Gagne P."/>
            <person name="Picq S."/>
            <person name="Vernygora O."/>
            <person name="Keeling C.I."/>
            <person name="Pinkney K."/>
            <person name="Doucet D."/>
            <person name="Wen F."/>
            <person name="Johnston J.S."/>
            <person name="Maaroufi H."/>
            <person name="Boyle B."/>
            <person name="Laroche J."/>
            <person name="Dewar K."/>
            <person name="Juretic N."/>
            <person name="Blackburn G."/>
            <person name="Nisole A."/>
            <person name="Brunet B."/>
            <person name="Brandao M."/>
            <person name="Lumley L."/>
            <person name="Duan J."/>
            <person name="Quan G."/>
            <person name="Lucarotti C.J."/>
            <person name="Roe A.D."/>
            <person name="Sperling F.A.H."/>
            <person name="Levesque R.C."/>
            <person name="Cusson M."/>
        </authorList>
    </citation>
    <scope>NUCLEOTIDE SEQUENCE [LARGE SCALE GENOMIC DNA]</scope>
    <source>
        <strain evidence="1">Glfc:IPQL:Cfum</strain>
    </source>
</reference>
<dbReference type="Proteomes" id="UP001064048">
    <property type="component" value="Chromosome 19"/>
</dbReference>
<accession>A0ACC0JN43</accession>
<evidence type="ECO:0000313" key="2">
    <source>
        <dbReference type="Proteomes" id="UP001064048"/>
    </source>
</evidence>
<comment type="caution">
    <text evidence="1">The sequence shown here is derived from an EMBL/GenBank/DDBJ whole genome shotgun (WGS) entry which is preliminary data.</text>
</comment>